<dbReference type="InterPro" id="IPR036236">
    <property type="entry name" value="Znf_C2H2_sf"/>
</dbReference>
<dbReference type="AlphaFoldDB" id="A0A2J8SK13"/>
<keyword evidence="4" id="KW-0479">Metal-binding</keyword>
<sequence length="449" mass="52132">MMISSLDDYHSIPLCLQLTPRSLTQQLELCFCIKYLGVSRRKDQGRIIKNRFFFGIVKPLMAITLILQTVEMQEGLLAVKVKEEEEEHSCGPESGLSRNNPHTREIFRRRFRQFCYQESPGPREALRRLQELCHQWLRPEMHTKEQILELLVLEQFLTILPEELQAWVRQHHPVSGEEAVTVLEDLERELDEPGEQVLSHAHEQEEFVKEKATPGAAQESSNDQFQTLEEQLRYNLREVCPVQEIDGKAGTWNVELAPKREISQEVKSLIQVLGKQNGNITQIPEYGDTCDREGRLEKQRVSSSVERPYICSECGKSFTQNSILIEHQRTHTGEKPYECDECGRAFSQRSGLFQHQRLHTGEKRYQCSVCGKAFSQNAGLFHHLRIHTGEKPYQCNQCNKSFSRRSVLIKHQRIHTGERPYECEECGKNFIYHCNLIQHRKVHPVAESS</sequence>
<evidence type="ECO:0000256" key="12">
    <source>
        <dbReference type="PROSITE-ProRule" id="PRU00042"/>
    </source>
</evidence>
<dbReference type="GO" id="GO:0008270">
    <property type="term" value="F:zinc ion binding"/>
    <property type="evidence" value="ECO:0007669"/>
    <property type="project" value="UniProtKB-KW"/>
</dbReference>
<dbReference type="Pfam" id="PF00096">
    <property type="entry name" value="zf-C2H2"/>
    <property type="match status" value="5"/>
</dbReference>
<dbReference type="FunFam" id="3.30.160.60:FF:001087">
    <property type="entry name" value="Zinc finger and SCAN domain-containing protein 26"/>
    <property type="match status" value="1"/>
</dbReference>
<feature type="domain" description="C2H2-type" evidence="14">
    <location>
        <begin position="393"/>
        <end position="420"/>
    </location>
</feature>
<dbReference type="GO" id="GO:0000981">
    <property type="term" value="F:DNA-binding transcription factor activity, RNA polymerase II-specific"/>
    <property type="evidence" value="ECO:0007669"/>
    <property type="project" value="TreeGrafter"/>
</dbReference>
<evidence type="ECO:0000256" key="5">
    <source>
        <dbReference type="ARBA" id="ARBA00022737"/>
    </source>
</evidence>
<evidence type="ECO:0000259" key="15">
    <source>
        <dbReference type="PROSITE" id="PS50804"/>
    </source>
</evidence>
<gene>
    <name evidence="16" type="ORF">CR201_G0042518</name>
</gene>
<evidence type="ECO:0000256" key="8">
    <source>
        <dbReference type="ARBA" id="ARBA00023015"/>
    </source>
</evidence>
<comment type="similarity">
    <text evidence="3">Belongs to the krueppel C2H2-type zinc-finger protein family.</text>
</comment>
<comment type="function">
    <text evidence="1">May be involved in transcriptional regulation.</text>
</comment>
<organism evidence="16">
    <name type="scientific">Pongo abelii</name>
    <name type="common">Sumatran orangutan</name>
    <name type="synonym">Pongo pygmaeus abelii</name>
    <dbReference type="NCBI Taxonomy" id="9601"/>
    <lineage>
        <taxon>Eukaryota</taxon>
        <taxon>Metazoa</taxon>
        <taxon>Chordata</taxon>
        <taxon>Craniata</taxon>
        <taxon>Vertebrata</taxon>
        <taxon>Euteleostomi</taxon>
        <taxon>Mammalia</taxon>
        <taxon>Eutheria</taxon>
        <taxon>Euarchontoglires</taxon>
        <taxon>Primates</taxon>
        <taxon>Haplorrhini</taxon>
        <taxon>Catarrhini</taxon>
        <taxon>Hominidae</taxon>
        <taxon>Pongo</taxon>
    </lineage>
</organism>
<dbReference type="InterPro" id="IPR003309">
    <property type="entry name" value="SCAN_dom"/>
</dbReference>
<dbReference type="SUPFAM" id="SSF57667">
    <property type="entry name" value="beta-beta-alpha zinc fingers"/>
    <property type="match status" value="3"/>
</dbReference>
<feature type="domain" description="C2H2-type" evidence="14">
    <location>
        <begin position="337"/>
        <end position="364"/>
    </location>
</feature>
<dbReference type="FunFam" id="3.30.160.60:FF:001320">
    <property type="entry name" value="Zinc finger and SCAN domain containing 9"/>
    <property type="match status" value="1"/>
</dbReference>
<dbReference type="SMART" id="SM00431">
    <property type="entry name" value="SCAN"/>
    <property type="match status" value="1"/>
</dbReference>
<evidence type="ECO:0000256" key="1">
    <source>
        <dbReference type="ARBA" id="ARBA00003767"/>
    </source>
</evidence>
<evidence type="ECO:0000256" key="10">
    <source>
        <dbReference type="ARBA" id="ARBA00023163"/>
    </source>
</evidence>
<dbReference type="STRING" id="9601.ENSPPYP00000018303"/>
<evidence type="ECO:0000259" key="14">
    <source>
        <dbReference type="PROSITE" id="PS50157"/>
    </source>
</evidence>
<dbReference type="SUPFAM" id="SSF47353">
    <property type="entry name" value="Retrovirus capsid dimerization domain-like"/>
    <property type="match status" value="1"/>
</dbReference>
<feature type="domain" description="SCAN box" evidence="15">
    <location>
        <begin position="108"/>
        <end position="190"/>
    </location>
</feature>
<dbReference type="InterPro" id="IPR038269">
    <property type="entry name" value="SCAN_sf"/>
</dbReference>
<accession>A0A2J8SK13</accession>
<dbReference type="FunFam" id="1.10.4020.10:FF:000001">
    <property type="entry name" value="zinc finger protein 263 isoform X1"/>
    <property type="match status" value="1"/>
</dbReference>
<dbReference type="EMBL" id="NDHI03003564">
    <property type="protein sequence ID" value="PNJ21078.1"/>
    <property type="molecule type" value="Genomic_DNA"/>
</dbReference>
<dbReference type="PANTHER" id="PTHR23226:SF76">
    <property type="entry name" value="ZINC FINGER AND SCAN DOMAIN-CONTAINING PROTEIN 23"/>
    <property type="match status" value="1"/>
</dbReference>
<dbReference type="GO" id="GO:0005634">
    <property type="term" value="C:nucleus"/>
    <property type="evidence" value="ECO:0007669"/>
    <property type="project" value="UniProtKB-SubCell"/>
</dbReference>
<keyword evidence="6 12" id="KW-0863">Zinc-finger</keyword>
<reference evidence="16" key="1">
    <citation type="submission" date="2017-12" db="EMBL/GenBank/DDBJ databases">
        <title>High-resolution comparative analysis of great ape genomes.</title>
        <authorList>
            <person name="Pollen A."/>
            <person name="Hastie A."/>
            <person name="Hormozdiari F."/>
            <person name="Dougherty M."/>
            <person name="Liu R."/>
            <person name="Chaisson M."/>
            <person name="Hoppe E."/>
            <person name="Hill C."/>
            <person name="Pang A."/>
            <person name="Hillier L."/>
            <person name="Baker C."/>
            <person name="Armstrong J."/>
            <person name="Shendure J."/>
            <person name="Paten B."/>
            <person name="Wilson R."/>
            <person name="Chao H."/>
            <person name="Schneider V."/>
            <person name="Ventura M."/>
            <person name="Kronenberg Z."/>
            <person name="Murali S."/>
            <person name="Gordon D."/>
            <person name="Cantsilieris S."/>
            <person name="Munson K."/>
            <person name="Nelson B."/>
            <person name="Raja A."/>
            <person name="Underwood J."/>
            <person name="Diekhans M."/>
            <person name="Fiddes I."/>
            <person name="Haussler D."/>
            <person name="Eichler E."/>
        </authorList>
    </citation>
    <scope>NUCLEOTIDE SEQUENCE [LARGE SCALE GENOMIC DNA]</scope>
    <source>
        <strain evidence="16">Susie</strain>
    </source>
</reference>
<dbReference type="SMART" id="SM00355">
    <property type="entry name" value="ZnF_C2H2"/>
    <property type="match status" value="5"/>
</dbReference>
<dbReference type="GO" id="GO:0000978">
    <property type="term" value="F:RNA polymerase II cis-regulatory region sequence-specific DNA binding"/>
    <property type="evidence" value="ECO:0007669"/>
    <property type="project" value="TreeGrafter"/>
</dbReference>
<evidence type="ECO:0000256" key="3">
    <source>
        <dbReference type="ARBA" id="ARBA00006991"/>
    </source>
</evidence>
<dbReference type="Gene3D" id="3.30.160.60">
    <property type="entry name" value="Classic Zinc Finger"/>
    <property type="match status" value="5"/>
</dbReference>
<evidence type="ECO:0000256" key="11">
    <source>
        <dbReference type="ARBA" id="ARBA00023242"/>
    </source>
</evidence>
<dbReference type="FunFam" id="3.30.160.60:FF:002254">
    <property type="entry name" value="Zinc finger protein 540"/>
    <property type="match status" value="1"/>
</dbReference>
<keyword evidence="7" id="KW-0862">Zinc</keyword>
<evidence type="ECO:0000313" key="16">
    <source>
        <dbReference type="EMBL" id="PNJ21078.1"/>
    </source>
</evidence>
<keyword evidence="8" id="KW-0805">Transcription regulation</keyword>
<feature type="domain" description="C2H2-type" evidence="14">
    <location>
        <begin position="365"/>
        <end position="392"/>
    </location>
</feature>
<feature type="domain" description="C2H2-type" evidence="14">
    <location>
        <begin position="309"/>
        <end position="336"/>
    </location>
</feature>
<keyword evidence="11 13" id="KW-0539">Nucleus</keyword>
<dbReference type="PROSITE" id="PS00028">
    <property type="entry name" value="ZINC_FINGER_C2H2_1"/>
    <property type="match status" value="5"/>
</dbReference>
<dbReference type="PROSITE" id="PS50157">
    <property type="entry name" value="ZINC_FINGER_C2H2_2"/>
    <property type="match status" value="5"/>
</dbReference>
<feature type="domain" description="C2H2-type" evidence="14">
    <location>
        <begin position="421"/>
        <end position="448"/>
    </location>
</feature>
<dbReference type="FunFam" id="3.30.160.60:FF:000478">
    <property type="entry name" value="Zinc finger protein 133"/>
    <property type="match status" value="1"/>
</dbReference>
<keyword evidence="5" id="KW-0677">Repeat</keyword>
<dbReference type="InterPro" id="IPR013087">
    <property type="entry name" value="Znf_C2H2_type"/>
</dbReference>
<evidence type="ECO:0000256" key="4">
    <source>
        <dbReference type="ARBA" id="ARBA00022723"/>
    </source>
</evidence>
<evidence type="ECO:0000256" key="7">
    <source>
        <dbReference type="ARBA" id="ARBA00022833"/>
    </source>
</evidence>
<dbReference type="FunFam" id="3.30.160.60:FF:000944">
    <property type="entry name" value="zinc finger protein 232 isoform X1"/>
    <property type="match status" value="1"/>
</dbReference>
<comment type="caution">
    <text evidence="16">The sequence shown here is derived from an EMBL/GenBank/DDBJ whole genome shotgun (WGS) entry which is preliminary data.</text>
</comment>
<keyword evidence="9" id="KW-0238">DNA-binding</keyword>
<evidence type="ECO:0000256" key="6">
    <source>
        <dbReference type="ARBA" id="ARBA00022771"/>
    </source>
</evidence>
<evidence type="ECO:0000256" key="13">
    <source>
        <dbReference type="PROSITE-ProRule" id="PRU00187"/>
    </source>
</evidence>
<dbReference type="Pfam" id="PF02023">
    <property type="entry name" value="SCAN"/>
    <property type="match status" value="1"/>
</dbReference>
<evidence type="ECO:0000256" key="9">
    <source>
        <dbReference type="ARBA" id="ARBA00023125"/>
    </source>
</evidence>
<proteinExistence type="inferred from homology"/>
<evidence type="ECO:0000256" key="2">
    <source>
        <dbReference type="ARBA" id="ARBA00004123"/>
    </source>
</evidence>
<dbReference type="CDD" id="cd07936">
    <property type="entry name" value="SCAN"/>
    <property type="match status" value="1"/>
</dbReference>
<keyword evidence="10" id="KW-0804">Transcription</keyword>
<dbReference type="PROSITE" id="PS50804">
    <property type="entry name" value="SCAN_BOX"/>
    <property type="match status" value="1"/>
</dbReference>
<name>A0A2J8SK13_PONAB</name>
<dbReference type="PANTHER" id="PTHR23226">
    <property type="entry name" value="ZINC FINGER AND SCAN DOMAIN-CONTAINING"/>
    <property type="match status" value="1"/>
</dbReference>
<comment type="subcellular location">
    <subcellularLocation>
        <location evidence="2 13">Nucleus</location>
    </subcellularLocation>
</comment>
<protein>
    <submittedName>
        <fullName evidence="16">ZSCAN23 isoform 4</fullName>
    </submittedName>
</protein>
<dbReference type="Gene3D" id="1.10.4020.10">
    <property type="entry name" value="DNA breaking-rejoining enzymes"/>
    <property type="match status" value="1"/>
</dbReference>